<reference evidence="1 2" key="1">
    <citation type="submission" date="2023-04" db="EMBL/GenBank/DDBJ databases">
        <title>Genome of Basidiobolus ranarum AG-B5.</title>
        <authorList>
            <person name="Stajich J.E."/>
            <person name="Carter-House D."/>
            <person name="Gryganskyi A."/>
        </authorList>
    </citation>
    <scope>NUCLEOTIDE SEQUENCE [LARGE SCALE GENOMIC DNA]</scope>
    <source>
        <strain evidence="1 2">AG-B5</strain>
    </source>
</reference>
<accession>A0ABR2WNR3</accession>
<gene>
    <name evidence="1" type="ORF">K7432_010456</name>
</gene>
<feature type="non-terminal residue" evidence="1">
    <location>
        <position position="1"/>
    </location>
</feature>
<name>A0ABR2WNR3_9FUNG</name>
<dbReference type="Proteomes" id="UP001479436">
    <property type="component" value="Unassembled WGS sequence"/>
</dbReference>
<proteinExistence type="predicted"/>
<evidence type="ECO:0000313" key="1">
    <source>
        <dbReference type="EMBL" id="KAK9763137.1"/>
    </source>
</evidence>
<organism evidence="1 2">
    <name type="scientific">Basidiobolus ranarum</name>
    <dbReference type="NCBI Taxonomy" id="34480"/>
    <lineage>
        <taxon>Eukaryota</taxon>
        <taxon>Fungi</taxon>
        <taxon>Fungi incertae sedis</taxon>
        <taxon>Zoopagomycota</taxon>
        <taxon>Entomophthoromycotina</taxon>
        <taxon>Basidiobolomycetes</taxon>
        <taxon>Basidiobolales</taxon>
        <taxon>Basidiobolaceae</taxon>
        <taxon>Basidiobolus</taxon>
    </lineage>
</organism>
<protein>
    <submittedName>
        <fullName evidence="1">Uncharacterized protein</fullName>
    </submittedName>
</protein>
<dbReference type="EMBL" id="JASJQH010000722">
    <property type="protein sequence ID" value="KAK9763137.1"/>
    <property type="molecule type" value="Genomic_DNA"/>
</dbReference>
<sequence length="68" mass="7552">LITGDIDVLGYMLAAVGAIGDLVDLYRLDKSFKEIGITARGLKKGTTVKWFQHLNANDIKLKADRCMR</sequence>
<comment type="caution">
    <text evidence="1">The sequence shown here is derived from an EMBL/GenBank/DDBJ whole genome shotgun (WGS) entry which is preliminary data.</text>
</comment>
<evidence type="ECO:0000313" key="2">
    <source>
        <dbReference type="Proteomes" id="UP001479436"/>
    </source>
</evidence>
<keyword evidence="2" id="KW-1185">Reference proteome</keyword>